<protein>
    <submittedName>
        <fullName evidence="2">Peptidase domain protein</fullName>
    </submittedName>
</protein>
<evidence type="ECO:0000259" key="1">
    <source>
        <dbReference type="Pfam" id="PF04151"/>
    </source>
</evidence>
<dbReference type="OrthoDB" id="512410at2"/>
<dbReference type="eggNOG" id="COG0265">
    <property type="taxonomic scope" value="Bacteria"/>
</dbReference>
<dbReference type="InterPro" id="IPR007280">
    <property type="entry name" value="Peptidase_C_arc/bac"/>
</dbReference>
<dbReference type="EMBL" id="CP001291">
    <property type="protein sequence ID" value="ACK71624.1"/>
    <property type="molecule type" value="Genomic_DNA"/>
</dbReference>
<dbReference type="STRING" id="65393.PCC7424_3224"/>
<dbReference type="SUPFAM" id="SSF89260">
    <property type="entry name" value="Collagen-binding domain"/>
    <property type="match status" value="1"/>
</dbReference>
<reference evidence="3" key="1">
    <citation type="journal article" date="2011" name="MBio">
        <title>Novel metabolic attributes of the genus Cyanothece, comprising a group of unicellular nitrogen-fixing Cyanobacteria.</title>
        <authorList>
            <person name="Bandyopadhyay A."/>
            <person name="Elvitigala T."/>
            <person name="Welsh E."/>
            <person name="Stockel J."/>
            <person name="Liberton M."/>
            <person name="Min H."/>
            <person name="Sherman L.A."/>
            <person name="Pakrasi H.B."/>
        </authorList>
    </citation>
    <scope>NUCLEOTIDE SEQUENCE [LARGE SCALE GENOMIC DNA]</scope>
    <source>
        <strain evidence="3">PCC 7424</strain>
    </source>
</reference>
<feature type="domain" description="Peptidase C-terminal archaeal/bacterial" evidence="1">
    <location>
        <begin position="64"/>
        <end position="129"/>
    </location>
</feature>
<accession>B7KCS3</accession>
<evidence type="ECO:0000313" key="2">
    <source>
        <dbReference type="EMBL" id="ACK71624.1"/>
    </source>
</evidence>
<gene>
    <name evidence="2" type="ordered locus">PCC7424_3224</name>
</gene>
<evidence type="ECO:0000313" key="3">
    <source>
        <dbReference type="Proteomes" id="UP000002384"/>
    </source>
</evidence>
<dbReference type="AlphaFoldDB" id="B7KCS3"/>
<dbReference type="RefSeq" id="WP_015955221.1">
    <property type="nucleotide sequence ID" value="NC_011729.1"/>
</dbReference>
<dbReference type="Proteomes" id="UP000002384">
    <property type="component" value="Chromosome"/>
</dbReference>
<keyword evidence="3" id="KW-1185">Reference proteome</keyword>
<dbReference type="HOGENOM" id="CLU_122370_0_0_3"/>
<sequence>MKHSLGKRWYSVLFLATSILTIGYPLPIFAQKLYSPLPLPNNNQVSDTLTDQDIPTGEGGFARDYFIDLDEGDQVAVDLISDDFDAIVILMASDGSTIAENDDGPDGSTNSLLFTRITERGRYIIRVRAFGETGSGNYTLKVTRLRPVN</sequence>
<organism evidence="2 3">
    <name type="scientific">Gloeothece citriformis (strain PCC 7424)</name>
    <name type="common">Cyanothece sp. (strain PCC 7424)</name>
    <dbReference type="NCBI Taxonomy" id="65393"/>
    <lineage>
        <taxon>Bacteria</taxon>
        <taxon>Bacillati</taxon>
        <taxon>Cyanobacteriota</taxon>
        <taxon>Cyanophyceae</taxon>
        <taxon>Oscillatoriophycideae</taxon>
        <taxon>Chroococcales</taxon>
        <taxon>Aphanothecaceae</taxon>
        <taxon>Gloeothece</taxon>
        <taxon>Gloeothece citriformis</taxon>
    </lineage>
</organism>
<dbReference type="KEGG" id="cyc:PCC7424_3224"/>
<dbReference type="Pfam" id="PF04151">
    <property type="entry name" value="PPC"/>
    <property type="match status" value="1"/>
</dbReference>
<dbReference type="Gene3D" id="2.60.120.380">
    <property type="match status" value="1"/>
</dbReference>
<proteinExistence type="predicted"/>
<name>B7KCS3_GLOC7</name>